<evidence type="ECO:0000313" key="3">
    <source>
        <dbReference type="Proteomes" id="UP001597114"/>
    </source>
</evidence>
<feature type="region of interest" description="Disordered" evidence="1">
    <location>
        <begin position="1"/>
        <end position="36"/>
    </location>
</feature>
<feature type="compositionally biased region" description="Polar residues" evidence="1">
    <location>
        <begin position="15"/>
        <end position="36"/>
    </location>
</feature>
<organism evidence="2 3">
    <name type="scientific">Pseudonocardia yunnanensis</name>
    <dbReference type="NCBI Taxonomy" id="58107"/>
    <lineage>
        <taxon>Bacteria</taxon>
        <taxon>Bacillati</taxon>
        <taxon>Actinomycetota</taxon>
        <taxon>Actinomycetes</taxon>
        <taxon>Pseudonocardiales</taxon>
        <taxon>Pseudonocardiaceae</taxon>
        <taxon>Pseudonocardia</taxon>
    </lineage>
</organism>
<sequence>MPDSSDAMARRASGTAISQATISRTADASGSGTPSTACARVLTSTRAAIG</sequence>
<dbReference type="Proteomes" id="UP001597114">
    <property type="component" value="Unassembled WGS sequence"/>
</dbReference>
<evidence type="ECO:0000256" key="1">
    <source>
        <dbReference type="SAM" id="MobiDB-lite"/>
    </source>
</evidence>
<evidence type="ECO:0000313" key="2">
    <source>
        <dbReference type="EMBL" id="MFD1518389.1"/>
    </source>
</evidence>
<proteinExistence type="predicted"/>
<keyword evidence="3" id="KW-1185">Reference proteome</keyword>
<dbReference type="EMBL" id="JBHUCO010000012">
    <property type="protein sequence ID" value="MFD1518389.1"/>
    <property type="molecule type" value="Genomic_DNA"/>
</dbReference>
<evidence type="ECO:0008006" key="4">
    <source>
        <dbReference type="Google" id="ProtNLM"/>
    </source>
</evidence>
<gene>
    <name evidence="2" type="ORF">ACFSJD_12880</name>
</gene>
<reference evidence="3" key="1">
    <citation type="journal article" date="2019" name="Int. J. Syst. Evol. Microbiol.">
        <title>The Global Catalogue of Microorganisms (GCM) 10K type strain sequencing project: providing services to taxonomists for standard genome sequencing and annotation.</title>
        <authorList>
            <consortium name="The Broad Institute Genomics Platform"/>
            <consortium name="The Broad Institute Genome Sequencing Center for Infectious Disease"/>
            <person name="Wu L."/>
            <person name="Ma J."/>
        </authorList>
    </citation>
    <scope>NUCLEOTIDE SEQUENCE [LARGE SCALE GENOMIC DNA]</scope>
    <source>
        <strain evidence="3">CCM 7043</strain>
    </source>
</reference>
<name>A0ABW4ES41_9PSEU</name>
<comment type="caution">
    <text evidence="2">The sequence shown here is derived from an EMBL/GenBank/DDBJ whole genome shotgun (WGS) entry which is preliminary data.</text>
</comment>
<protein>
    <recommendedName>
        <fullName evidence="4">LacI family DNA-binding transcriptional regulator</fullName>
    </recommendedName>
</protein>
<dbReference type="RefSeq" id="WP_379659032.1">
    <property type="nucleotide sequence ID" value="NZ_BAAAUS010000006.1"/>
</dbReference>
<accession>A0ABW4ES41</accession>